<dbReference type="EMBL" id="JAULBC010000004">
    <property type="protein sequence ID" value="MEX6688578.1"/>
    <property type="molecule type" value="Genomic_DNA"/>
</dbReference>
<feature type="domain" description="FAS1" evidence="2">
    <location>
        <begin position="244"/>
        <end position="389"/>
    </location>
</feature>
<feature type="chain" id="PRO_5045296306" evidence="1">
    <location>
        <begin position="31"/>
        <end position="396"/>
    </location>
</feature>
<evidence type="ECO:0000313" key="3">
    <source>
        <dbReference type="EMBL" id="MEX6688578.1"/>
    </source>
</evidence>
<keyword evidence="1" id="KW-0732">Signal</keyword>
<evidence type="ECO:0000313" key="4">
    <source>
        <dbReference type="Proteomes" id="UP001560573"/>
    </source>
</evidence>
<keyword evidence="4" id="KW-1185">Reference proteome</keyword>
<dbReference type="Proteomes" id="UP001560573">
    <property type="component" value="Unassembled WGS sequence"/>
</dbReference>
<dbReference type="SUPFAM" id="SSF82153">
    <property type="entry name" value="FAS1 domain"/>
    <property type="match status" value="2"/>
</dbReference>
<gene>
    <name evidence="3" type="ORF">QTN47_13780</name>
</gene>
<dbReference type="PANTHER" id="PTHR10900:SF77">
    <property type="entry name" value="FI19380P1"/>
    <property type="match status" value="1"/>
</dbReference>
<proteinExistence type="predicted"/>
<name>A0ABV3ZJA5_9BACT</name>
<dbReference type="InterPro" id="IPR036378">
    <property type="entry name" value="FAS1_dom_sf"/>
</dbReference>
<dbReference type="PROSITE" id="PS50213">
    <property type="entry name" value="FAS1"/>
    <property type="match status" value="2"/>
</dbReference>
<protein>
    <submittedName>
        <fullName evidence="3">Fasciclin domain-containing protein</fullName>
    </submittedName>
</protein>
<dbReference type="RefSeq" id="WP_369329987.1">
    <property type="nucleotide sequence ID" value="NZ_JAULBC010000004.1"/>
</dbReference>
<sequence length="396" mass="43734">MKRTMFHVNKRLYAALLVSLSLFLITSCQKSGLKDQQSNNTSVAATDEISEADATASANAYASQALQDYKAQKADIQKTIQAALAMSTDAKANKNTIFILTKKLPFFKSLAAAIQVTGLGKAANDDSAHLTFFAPNDEAFAKLPEPFNTPENILAIKDPTQLDWLRTTLQYHAVKGEISFDQIPQKRSSLKTVKAKKRDWDNTIYLSWFQDMVQINGTAQIIMPDVWATNGIIQVVDNVLMYPTQSVGEYLESNPNFKVLTAALVKTNLLDSAKHGNFTIFAPTDEGFRKSPKPYNSVDQINAITKPNVVYDLSNLVKYHILAGHYFGWDLGFFYAKTTLSKSDVNKIITATGVPVGFVKGMGNVGYAKIWPGNIVCTNGVIHIIPALLRRTPDKK</sequence>
<dbReference type="InterPro" id="IPR050904">
    <property type="entry name" value="Adhesion/Biosynth-related"/>
</dbReference>
<dbReference type="PROSITE" id="PS51257">
    <property type="entry name" value="PROKAR_LIPOPROTEIN"/>
    <property type="match status" value="1"/>
</dbReference>
<accession>A0ABV3ZJA5</accession>
<organism evidence="3 4">
    <name type="scientific">Danxiaibacter flavus</name>
    <dbReference type="NCBI Taxonomy" id="3049108"/>
    <lineage>
        <taxon>Bacteria</taxon>
        <taxon>Pseudomonadati</taxon>
        <taxon>Bacteroidota</taxon>
        <taxon>Chitinophagia</taxon>
        <taxon>Chitinophagales</taxon>
        <taxon>Chitinophagaceae</taxon>
        <taxon>Danxiaibacter</taxon>
    </lineage>
</organism>
<dbReference type="InterPro" id="IPR000782">
    <property type="entry name" value="FAS1_domain"/>
</dbReference>
<dbReference type="Pfam" id="PF02469">
    <property type="entry name" value="Fasciclin"/>
    <property type="match status" value="2"/>
</dbReference>
<evidence type="ECO:0000259" key="2">
    <source>
        <dbReference type="PROSITE" id="PS50213"/>
    </source>
</evidence>
<feature type="domain" description="FAS1" evidence="2">
    <location>
        <begin position="94"/>
        <end position="240"/>
    </location>
</feature>
<comment type="caution">
    <text evidence="3">The sequence shown here is derived from an EMBL/GenBank/DDBJ whole genome shotgun (WGS) entry which is preliminary data.</text>
</comment>
<evidence type="ECO:0000256" key="1">
    <source>
        <dbReference type="SAM" id="SignalP"/>
    </source>
</evidence>
<dbReference type="SMART" id="SM00554">
    <property type="entry name" value="FAS1"/>
    <property type="match status" value="2"/>
</dbReference>
<feature type="signal peptide" evidence="1">
    <location>
        <begin position="1"/>
        <end position="30"/>
    </location>
</feature>
<reference evidence="3 4" key="1">
    <citation type="submission" date="2023-07" db="EMBL/GenBank/DDBJ databases">
        <authorList>
            <person name="Lian W.-H."/>
        </authorList>
    </citation>
    <scope>NUCLEOTIDE SEQUENCE [LARGE SCALE GENOMIC DNA]</scope>
    <source>
        <strain evidence="3 4">SYSU DXS3180</strain>
    </source>
</reference>
<dbReference type="Gene3D" id="2.30.180.10">
    <property type="entry name" value="FAS1 domain"/>
    <property type="match status" value="2"/>
</dbReference>
<dbReference type="PANTHER" id="PTHR10900">
    <property type="entry name" value="PERIOSTIN-RELATED"/>
    <property type="match status" value="1"/>
</dbReference>